<evidence type="ECO:0000313" key="2">
    <source>
        <dbReference type="Proteomes" id="UP000805193"/>
    </source>
</evidence>
<sequence>MSKGNFFISLPLEKQLESVLADETVRIKLAESLTTATAPRSSTVKTDITDGDFYRDQRAKLGCGVHDLTVSMNADGSPVFKSANYSIWPVQLTLNELPPCLRWRSVVLPLLWYGAKHPNMTLLLQAFTTQMEKLAEDGVTWNAGGVAINSKEAAATNRTIHGVKGPSPLLNVPGFDVVWSFHPEYMHGALLGVTRQFAEQWFSAVGEDFYIGQPSRQSIVNERLCSLKPPQCLNRPPRALKLGKYWKAAEWQAWLFYYCLPCVKGVLPDVYYEHFELFASALYVLTKTEVTREDVDPSTEKLTEFVVVTEFLYCKTHMSSNLHMLLHLPKAVLLHGPLWALSCFPFESNMGHLLKLISSSNGVPFQILSRILLRNSFFELRSMASDEVHGTPFDEET</sequence>
<evidence type="ECO:0000313" key="1">
    <source>
        <dbReference type="EMBL" id="KAG0415440.1"/>
    </source>
</evidence>
<keyword evidence="2" id="KW-1185">Reference proteome</keyword>
<dbReference type="Proteomes" id="UP000805193">
    <property type="component" value="Unassembled WGS sequence"/>
</dbReference>
<gene>
    <name evidence="1" type="ORF">HPB47_007382</name>
</gene>
<proteinExistence type="predicted"/>
<protein>
    <submittedName>
        <fullName evidence="1">Uncharacterized protein</fullName>
    </submittedName>
</protein>
<dbReference type="EMBL" id="JABSTQ010011069">
    <property type="protein sequence ID" value="KAG0415440.1"/>
    <property type="molecule type" value="Genomic_DNA"/>
</dbReference>
<reference evidence="1 2" key="1">
    <citation type="journal article" date="2020" name="Cell">
        <title>Large-Scale Comparative Analyses of Tick Genomes Elucidate Their Genetic Diversity and Vector Capacities.</title>
        <authorList>
            <consortium name="Tick Genome and Microbiome Consortium (TIGMIC)"/>
            <person name="Jia N."/>
            <person name="Wang J."/>
            <person name="Shi W."/>
            <person name="Du L."/>
            <person name="Sun Y."/>
            <person name="Zhan W."/>
            <person name="Jiang J.F."/>
            <person name="Wang Q."/>
            <person name="Zhang B."/>
            <person name="Ji P."/>
            <person name="Bell-Sakyi L."/>
            <person name="Cui X.M."/>
            <person name="Yuan T.T."/>
            <person name="Jiang B.G."/>
            <person name="Yang W.F."/>
            <person name="Lam T.T."/>
            <person name="Chang Q.C."/>
            <person name="Ding S.J."/>
            <person name="Wang X.J."/>
            <person name="Zhu J.G."/>
            <person name="Ruan X.D."/>
            <person name="Zhao L."/>
            <person name="Wei J.T."/>
            <person name="Ye R.Z."/>
            <person name="Que T.C."/>
            <person name="Du C.H."/>
            <person name="Zhou Y.H."/>
            <person name="Cheng J.X."/>
            <person name="Dai P.F."/>
            <person name="Guo W.B."/>
            <person name="Han X.H."/>
            <person name="Huang E.J."/>
            <person name="Li L.F."/>
            <person name="Wei W."/>
            <person name="Gao Y.C."/>
            <person name="Liu J.Z."/>
            <person name="Shao H.Z."/>
            <person name="Wang X."/>
            <person name="Wang C.C."/>
            <person name="Yang T.C."/>
            <person name="Huo Q.B."/>
            <person name="Li W."/>
            <person name="Chen H.Y."/>
            <person name="Chen S.E."/>
            <person name="Zhou L.G."/>
            <person name="Ni X.B."/>
            <person name="Tian J.H."/>
            <person name="Sheng Y."/>
            <person name="Liu T."/>
            <person name="Pan Y.S."/>
            <person name="Xia L.Y."/>
            <person name="Li J."/>
            <person name="Zhao F."/>
            <person name="Cao W.C."/>
        </authorList>
    </citation>
    <scope>NUCLEOTIDE SEQUENCE [LARGE SCALE GENOMIC DNA]</scope>
    <source>
        <strain evidence="1">Iper-2018</strain>
    </source>
</reference>
<organism evidence="1 2">
    <name type="scientific">Ixodes persulcatus</name>
    <name type="common">Taiga tick</name>
    <dbReference type="NCBI Taxonomy" id="34615"/>
    <lineage>
        <taxon>Eukaryota</taxon>
        <taxon>Metazoa</taxon>
        <taxon>Ecdysozoa</taxon>
        <taxon>Arthropoda</taxon>
        <taxon>Chelicerata</taxon>
        <taxon>Arachnida</taxon>
        <taxon>Acari</taxon>
        <taxon>Parasitiformes</taxon>
        <taxon>Ixodida</taxon>
        <taxon>Ixodoidea</taxon>
        <taxon>Ixodidae</taxon>
        <taxon>Ixodinae</taxon>
        <taxon>Ixodes</taxon>
    </lineage>
</organism>
<name>A0AC60P7P4_IXOPE</name>
<accession>A0AC60P7P4</accession>
<comment type="caution">
    <text evidence="1">The sequence shown here is derived from an EMBL/GenBank/DDBJ whole genome shotgun (WGS) entry which is preliminary data.</text>
</comment>